<accession>A0A918Z8V2</accession>
<evidence type="ECO:0000259" key="1">
    <source>
        <dbReference type="Pfam" id="PF19054"/>
    </source>
</evidence>
<dbReference type="InterPro" id="IPR043917">
    <property type="entry name" value="DUF5753"/>
</dbReference>
<reference evidence="2" key="2">
    <citation type="submission" date="2020-09" db="EMBL/GenBank/DDBJ databases">
        <authorList>
            <person name="Sun Q."/>
            <person name="Zhou Y."/>
        </authorList>
    </citation>
    <scope>NUCLEOTIDE SEQUENCE</scope>
    <source>
        <strain evidence="2">CGMCC 4.7403</strain>
    </source>
</reference>
<sequence>MPGHVPRLARPRPRLRRLLEGRQAKIEEGGATYAAIVWEAVIAHPMKSVEIHREQLSAILEVGRRRNVTVQVLPFSGAALAASTSAFCAFSFDTEPTVEAVALENLRGTSVLEGTEDLTAYSNAFDQLRSAALAPEASMELIRSVLRSI</sequence>
<reference evidence="2" key="1">
    <citation type="journal article" date="2014" name="Int. J. Syst. Evol. Microbiol.">
        <title>Complete genome sequence of Corynebacterium casei LMG S-19264T (=DSM 44701T), isolated from a smear-ripened cheese.</title>
        <authorList>
            <consortium name="US DOE Joint Genome Institute (JGI-PGF)"/>
            <person name="Walter F."/>
            <person name="Albersmeier A."/>
            <person name="Kalinowski J."/>
            <person name="Ruckert C."/>
        </authorList>
    </citation>
    <scope>NUCLEOTIDE SEQUENCE</scope>
    <source>
        <strain evidence="2">CGMCC 4.7403</strain>
    </source>
</reference>
<name>A0A918Z8V2_9ACTN</name>
<dbReference type="RefSeq" id="WP_229914085.1">
    <property type="nucleotide sequence ID" value="NZ_BNAT01000022.1"/>
</dbReference>
<comment type="caution">
    <text evidence="2">The sequence shown here is derived from an EMBL/GenBank/DDBJ whole genome shotgun (WGS) entry which is preliminary data.</text>
</comment>
<dbReference type="Pfam" id="PF19054">
    <property type="entry name" value="DUF5753"/>
    <property type="match status" value="1"/>
</dbReference>
<dbReference type="AlphaFoldDB" id="A0A918Z8V2"/>
<proteinExistence type="predicted"/>
<evidence type="ECO:0000313" key="2">
    <source>
        <dbReference type="EMBL" id="GHE38808.1"/>
    </source>
</evidence>
<organism evidence="2 3">
    <name type="scientific">Streptomyces capitiformicae</name>
    <dbReference type="NCBI Taxonomy" id="2014920"/>
    <lineage>
        <taxon>Bacteria</taxon>
        <taxon>Bacillati</taxon>
        <taxon>Actinomycetota</taxon>
        <taxon>Actinomycetes</taxon>
        <taxon>Kitasatosporales</taxon>
        <taxon>Streptomycetaceae</taxon>
        <taxon>Streptomyces</taxon>
    </lineage>
</organism>
<protein>
    <recommendedName>
        <fullName evidence="1">DUF5753 domain-containing protein</fullName>
    </recommendedName>
</protein>
<dbReference type="EMBL" id="BNAT01000022">
    <property type="protein sequence ID" value="GHE38808.1"/>
    <property type="molecule type" value="Genomic_DNA"/>
</dbReference>
<gene>
    <name evidence="2" type="ORF">GCM10017771_57610</name>
</gene>
<dbReference type="Proteomes" id="UP000603227">
    <property type="component" value="Unassembled WGS sequence"/>
</dbReference>
<evidence type="ECO:0000313" key="3">
    <source>
        <dbReference type="Proteomes" id="UP000603227"/>
    </source>
</evidence>
<keyword evidence="3" id="KW-1185">Reference proteome</keyword>
<feature type="domain" description="DUF5753" evidence="1">
    <location>
        <begin position="14"/>
        <end position="143"/>
    </location>
</feature>